<dbReference type="PANTHER" id="PTHR43420">
    <property type="entry name" value="ACETYLTRANSFERASE"/>
    <property type="match status" value="1"/>
</dbReference>
<sequence>MRTVRADEWRQVRELRLDALRDPIAHLAFMETYETAVAQPDSFWRERTAGSADGAAAARQYVAEEAGTGRWVGSVTVLLQEAGGEDAFGDGAVARSQAHIVGVFVRPEFRGGRVAAALFDAAVAWAWSIERVERVRLHVDERNTRAESFYRKAGFLPTGVTLPTPDADATGAREREYVMVRPVPEVGRRPAGQRGSS</sequence>
<evidence type="ECO:0000256" key="1">
    <source>
        <dbReference type="ARBA" id="ARBA00022679"/>
    </source>
</evidence>
<dbReference type="Gene3D" id="3.40.630.30">
    <property type="match status" value="1"/>
</dbReference>
<reference evidence="4 5" key="1">
    <citation type="submission" date="2017-02" db="EMBL/GenBank/DDBJ databases">
        <title>Draft Genome Sequence of Streptomyces tsukubaensis F601, a Producer of the immunosuppressant tacrolimus FK506.</title>
        <authorList>
            <person name="Zong G."/>
            <person name="Zhong C."/>
            <person name="Fu J."/>
            <person name="Qin R."/>
            <person name="Cao G."/>
        </authorList>
    </citation>
    <scope>NUCLEOTIDE SEQUENCE [LARGE SCALE GENOMIC DNA]</scope>
    <source>
        <strain evidence="4 5">F601</strain>
    </source>
</reference>
<evidence type="ECO:0000313" key="4">
    <source>
        <dbReference type="EMBL" id="OON78917.1"/>
    </source>
</evidence>
<proteinExistence type="predicted"/>
<dbReference type="AlphaFoldDB" id="A0A1V4A918"/>
<comment type="caution">
    <text evidence="4">The sequence shown here is derived from an EMBL/GenBank/DDBJ whole genome shotgun (WGS) entry which is preliminary data.</text>
</comment>
<dbReference type="SUPFAM" id="SSF55729">
    <property type="entry name" value="Acyl-CoA N-acyltransferases (Nat)"/>
    <property type="match status" value="1"/>
</dbReference>
<organism evidence="4 5">
    <name type="scientific">Streptomyces tsukubensis</name>
    <dbReference type="NCBI Taxonomy" id="83656"/>
    <lineage>
        <taxon>Bacteria</taxon>
        <taxon>Bacillati</taxon>
        <taxon>Actinomycetota</taxon>
        <taxon>Actinomycetes</taxon>
        <taxon>Kitasatosporales</taxon>
        <taxon>Streptomycetaceae</taxon>
        <taxon>Streptomyces</taxon>
    </lineage>
</organism>
<dbReference type="InterPro" id="IPR016181">
    <property type="entry name" value="Acyl_CoA_acyltransferase"/>
</dbReference>
<accession>A0A1V4A918</accession>
<dbReference type="PANTHER" id="PTHR43420:SF44">
    <property type="entry name" value="ACETYLTRANSFERASE YPEA"/>
    <property type="match status" value="1"/>
</dbReference>
<keyword evidence="1 4" id="KW-0808">Transferase</keyword>
<evidence type="ECO:0000313" key="5">
    <source>
        <dbReference type="Proteomes" id="UP000190539"/>
    </source>
</evidence>
<dbReference type="PROSITE" id="PS51186">
    <property type="entry name" value="GNAT"/>
    <property type="match status" value="1"/>
</dbReference>
<dbReference type="InterPro" id="IPR000182">
    <property type="entry name" value="GNAT_dom"/>
</dbReference>
<dbReference type="InterPro" id="IPR050680">
    <property type="entry name" value="YpeA/RimI_acetyltransf"/>
</dbReference>
<gene>
    <name evidence="4" type="ORF">B1H18_16160</name>
</gene>
<keyword evidence="2" id="KW-0012">Acyltransferase</keyword>
<name>A0A1V4A918_9ACTN</name>
<dbReference type="Pfam" id="PF00583">
    <property type="entry name" value="Acetyltransf_1"/>
    <property type="match status" value="1"/>
</dbReference>
<evidence type="ECO:0000256" key="2">
    <source>
        <dbReference type="ARBA" id="ARBA00023315"/>
    </source>
</evidence>
<dbReference type="GO" id="GO:0016747">
    <property type="term" value="F:acyltransferase activity, transferring groups other than amino-acyl groups"/>
    <property type="evidence" value="ECO:0007669"/>
    <property type="project" value="InterPro"/>
</dbReference>
<dbReference type="EMBL" id="MVFC01000011">
    <property type="protein sequence ID" value="OON78917.1"/>
    <property type="molecule type" value="Genomic_DNA"/>
</dbReference>
<feature type="domain" description="N-acetyltransferase" evidence="3">
    <location>
        <begin position="1"/>
        <end position="184"/>
    </location>
</feature>
<protein>
    <submittedName>
        <fullName evidence="4">GNAT family N-acetyltransferase</fullName>
    </submittedName>
</protein>
<dbReference type="Proteomes" id="UP000190539">
    <property type="component" value="Unassembled WGS sequence"/>
</dbReference>
<evidence type="ECO:0000259" key="3">
    <source>
        <dbReference type="PROSITE" id="PS51186"/>
    </source>
</evidence>
<keyword evidence="5" id="KW-1185">Reference proteome</keyword>
<dbReference type="STRING" id="83656.B1H18_16160"/>